<keyword evidence="1" id="KW-0812">Transmembrane</keyword>
<dbReference type="EMBL" id="JBHLZP010000053">
    <property type="protein sequence ID" value="MFB9832589.1"/>
    <property type="molecule type" value="Genomic_DNA"/>
</dbReference>
<evidence type="ECO:0000313" key="3">
    <source>
        <dbReference type="Proteomes" id="UP001589627"/>
    </source>
</evidence>
<organism evidence="2 3">
    <name type="scientific">Actinoallomurus acaciae</name>
    <dbReference type="NCBI Taxonomy" id="502577"/>
    <lineage>
        <taxon>Bacteria</taxon>
        <taxon>Bacillati</taxon>
        <taxon>Actinomycetota</taxon>
        <taxon>Actinomycetes</taxon>
        <taxon>Streptosporangiales</taxon>
        <taxon>Thermomonosporaceae</taxon>
        <taxon>Actinoallomurus</taxon>
    </lineage>
</organism>
<feature type="transmembrane region" description="Helical" evidence="1">
    <location>
        <begin position="145"/>
        <end position="172"/>
    </location>
</feature>
<accession>A0ABV5YC48</accession>
<keyword evidence="1" id="KW-1133">Transmembrane helix</keyword>
<sequence>MTAALVALLCGGFAVINVVFEMTDRFGGGPYAEYASGIAVMNWLVVGLKALGAAVALLSVAKRPRLLSPERLGVLLWGAFALLALYVLGSLVEAIGIGLGLMGSTDQLTLRSVAYVVFFLALAAGYGVLTVSYQRRQGLRGGVGVLGVVGAPVLLGTILVVVPAVLTALGLMPGL</sequence>
<feature type="transmembrane region" description="Helical" evidence="1">
    <location>
        <begin position="112"/>
        <end position="133"/>
    </location>
</feature>
<feature type="transmembrane region" description="Helical" evidence="1">
    <location>
        <begin position="72"/>
        <end position="92"/>
    </location>
</feature>
<dbReference type="Proteomes" id="UP001589627">
    <property type="component" value="Unassembled WGS sequence"/>
</dbReference>
<proteinExistence type="predicted"/>
<keyword evidence="3" id="KW-1185">Reference proteome</keyword>
<feature type="transmembrane region" description="Helical" evidence="1">
    <location>
        <begin position="38"/>
        <end position="60"/>
    </location>
</feature>
<name>A0ABV5YC48_9ACTN</name>
<gene>
    <name evidence="2" type="ORF">ACFFNX_10355</name>
</gene>
<evidence type="ECO:0000313" key="2">
    <source>
        <dbReference type="EMBL" id="MFB9832589.1"/>
    </source>
</evidence>
<dbReference type="RefSeq" id="WP_378198560.1">
    <property type="nucleotide sequence ID" value="NZ_JBHLZP010000053.1"/>
</dbReference>
<reference evidence="2 3" key="1">
    <citation type="submission" date="2024-09" db="EMBL/GenBank/DDBJ databases">
        <authorList>
            <person name="Sun Q."/>
            <person name="Mori K."/>
        </authorList>
    </citation>
    <scope>NUCLEOTIDE SEQUENCE [LARGE SCALE GENOMIC DNA]</scope>
    <source>
        <strain evidence="2 3">TBRC 0563</strain>
    </source>
</reference>
<comment type="caution">
    <text evidence="2">The sequence shown here is derived from an EMBL/GenBank/DDBJ whole genome shotgun (WGS) entry which is preliminary data.</text>
</comment>
<protein>
    <submittedName>
        <fullName evidence="2">Uncharacterized protein</fullName>
    </submittedName>
</protein>
<evidence type="ECO:0000256" key="1">
    <source>
        <dbReference type="SAM" id="Phobius"/>
    </source>
</evidence>
<keyword evidence="1" id="KW-0472">Membrane</keyword>